<keyword evidence="1" id="KW-0472">Membrane</keyword>
<keyword evidence="1" id="KW-1133">Transmembrane helix</keyword>
<dbReference type="EMBL" id="BAABFL010000130">
    <property type="protein sequence ID" value="GAA4649310.1"/>
    <property type="molecule type" value="Genomic_DNA"/>
</dbReference>
<proteinExistence type="predicted"/>
<keyword evidence="3" id="KW-1185">Reference proteome</keyword>
<evidence type="ECO:0000256" key="1">
    <source>
        <dbReference type="SAM" id="Phobius"/>
    </source>
</evidence>
<name>A0ABP8V2L4_9GAMM</name>
<evidence type="ECO:0008006" key="4">
    <source>
        <dbReference type="Google" id="ProtNLM"/>
    </source>
</evidence>
<dbReference type="RefSeq" id="WP_345195107.1">
    <property type="nucleotide sequence ID" value="NZ_BAABFL010000130.1"/>
</dbReference>
<reference evidence="3" key="1">
    <citation type="journal article" date="2019" name="Int. J. Syst. Evol. Microbiol.">
        <title>The Global Catalogue of Microorganisms (GCM) 10K type strain sequencing project: providing services to taxonomists for standard genome sequencing and annotation.</title>
        <authorList>
            <consortium name="The Broad Institute Genomics Platform"/>
            <consortium name="The Broad Institute Genome Sequencing Center for Infectious Disease"/>
            <person name="Wu L."/>
            <person name="Ma J."/>
        </authorList>
    </citation>
    <scope>NUCLEOTIDE SEQUENCE [LARGE SCALE GENOMIC DNA]</scope>
    <source>
        <strain evidence="3">JCM 17805</strain>
    </source>
</reference>
<keyword evidence="1" id="KW-0812">Transmembrane</keyword>
<accession>A0ABP8V2L4</accession>
<organism evidence="2 3">
    <name type="scientific">Kistimonas scapharcae</name>
    <dbReference type="NCBI Taxonomy" id="1036133"/>
    <lineage>
        <taxon>Bacteria</taxon>
        <taxon>Pseudomonadati</taxon>
        <taxon>Pseudomonadota</taxon>
        <taxon>Gammaproteobacteria</taxon>
        <taxon>Oceanospirillales</taxon>
        <taxon>Endozoicomonadaceae</taxon>
        <taxon>Kistimonas</taxon>
    </lineage>
</organism>
<evidence type="ECO:0000313" key="3">
    <source>
        <dbReference type="Proteomes" id="UP001500604"/>
    </source>
</evidence>
<comment type="caution">
    <text evidence="2">The sequence shown here is derived from an EMBL/GenBank/DDBJ whole genome shotgun (WGS) entry which is preliminary data.</text>
</comment>
<gene>
    <name evidence="2" type="ORF">GCM10023116_15840</name>
</gene>
<protein>
    <recommendedName>
        <fullName evidence="4">Lipoprotein</fullName>
    </recommendedName>
</protein>
<sequence length="406" mass="45124">MSAVLYGKGIIGGAIALLLTGCMTNFMEKPYPYDYEKSSALNVLTASGIVADSAPQVDDTPQWYIESLKRRAAKEGKQIESPSEVATSGTGVSGDTSLNVVGGSLFATGTATALPGFSSMGSAAFFMLPSLLDTKVWPYQYSSWVIWMPVDGKTPEQAQAEVTGVFEDLLVKKFPKHEIYAPQGTLLKHEHIVVDAFMKLRKKGSLPDNIAYISIQKPAIGKLPEWLGEGDAYVWGVRPHKQTIPPSGEGYLQMSVSGCTFNVEREEGYFDYIVPNSNLDEVRKCYLDLTTELPENYYFYASPRKSFVQYFKNERETSYSTFGNHPFHRSKMIFNDTTGGRYPLIMNQGRAFFFIEPTKDVQQARTGMDLLLSKERLAEVKKVRAAGKYTTVVSTDLKCPPFTDPK</sequence>
<evidence type="ECO:0000313" key="2">
    <source>
        <dbReference type="EMBL" id="GAA4649310.1"/>
    </source>
</evidence>
<feature type="transmembrane region" description="Helical" evidence="1">
    <location>
        <begin position="6"/>
        <end position="27"/>
    </location>
</feature>
<dbReference type="Proteomes" id="UP001500604">
    <property type="component" value="Unassembled WGS sequence"/>
</dbReference>